<feature type="chain" id="PRO_5042830822" description="Secreted protein" evidence="1">
    <location>
        <begin position="23"/>
        <end position="86"/>
    </location>
</feature>
<organism evidence="2 3">
    <name type="scientific">Paspalum notatum var. saurae</name>
    <dbReference type="NCBI Taxonomy" id="547442"/>
    <lineage>
        <taxon>Eukaryota</taxon>
        <taxon>Viridiplantae</taxon>
        <taxon>Streptophyta</taxon>
        <taxon>Embryophyta</taxon>
        <taxon>Tracheophyta</taxon>
        <taxon>Spermatophyta</taxon>
        <taxon>Magnoliopsida</taxon>
        <taxon>Liliopsida</taxon>
        <taxon>Poales</taxon>
        <taxon>Poaceae</taxon>
        <taxon>PACMAD clade</taxon>
        <taxon>Panicoideae</taxon>
        <taxon>Andropogonodae</taxon>
        <taxon>Paspaleae</taxon>
        <taxon>Paspalinae</taxon>
        <taxon>Paspalum</taxon>
    </lineage>
</organism>
<evidence type="ECO:0000313" key="3">
    <source>
        <dbReference type="Proteomes" id="UP001341281"/>
    </source>
</evidence>
<reference evidence="2 3" key="1">
    <citation type="submission" date="2024-02" db="EMBL/GenBank/DDBJ databases">
        <title>High-quality chromosome-scale genome assembly of Pensacola bahiagrass (Paspalum notatum Flugge var. saurae).</title>
        <authorList>
            <person name="Vega J.M."/>
            <person name="Podio M."/>
            <person name="Orjuela J."/>
            <person name="Siena L.A."/>
            <person name="Pessino S.C."/>
            <person name="Combes M.C."/>
            <person name="Mariac C."/>
            <person name="Albertini E."/>
            <person name="Pupilli F."/>
            <person name="Ortiz J.P.A."/>
            <person name="Leblanc O."/>
        </authorList>
    </citation>
    <scope>NUCLEOTIDE SEQUENCE [LARGE SCALE GENOMIC DNA]</scope>
    <source>
        <strain evidence="2">R1</strain>
        <tissue evidence="2">Leaf</tissue>
    </source>
</reference>
<keyword evidence="3" id="KW-1185">Reference proteome</keyword>
<dbReference type="EMBL" id="CP144751">
    <property type="protein sequence ID" value="WVZ85500.1"/>
    <property type="molecule type" value="Genomic_DNA"/>
</dbReference>
<accession>A0AAQ3U536</accession>
<proteinExistence type="predicted"/>
<keyword evidence="1" id="KW-0732">Signal</keyword>
<evidence type="ECO:0008006" key="4">
    <source>
        <dbReference type="Google" id="ProtNLM"/>
    </source>
</evidence>
<evidence type="ECO:0000313" key="2">
    <source>
        <dbReference type="EMBL" id="WVZ85500.1"/>
    </source>
</evidence>
<dbReference type="Proteomes" id="UP001341281">
    <property type="component" value="Chromosome 07"/>
</dbReference>
<sequence>MTNTAFCWLIVCLISSEGPSRASGSRASCTISLRMFPSASNKFVMEEELEKLCMSFKCLPTSIFSCSTDTCKPELSSTTLSFSDYA</sequence>
<gene>
    <name evidence="2" type="ORF">U9M48_032422</name>
</gene>
<protein>
    <recommendedName>
        <fullName evidence="4">Secreted protein</fullName>
    </recommendedName>
</protein>
<dbReference type="AlphaFoldDB" id="A0AAQ3U536"/>
<evidence type="ECO:0000256" key="1">
    <source>
        <dbReference type="SAM" id="SignalP"/>
    </source>
</evidence>
<name>A0AAQ3U536_PASNO</name>
<feature type="signal peptide" evidence="1">
    <location>
        <begin position="1"/>
        <end position="22"/>
    </location>
</feature>